<sequence>MHLNWVQKQSADESFTMCVFPPSVTVYFKSRQ</sequence>
<accession>A0A0E9XEB6</accession>
<organism evidence="1">
    <name type="scientific">Anguilla anguilla</name>
    <name type="common">European freshwater eel</name>
    <name type="synonym">Muraena anguilla</name>
    <dbReference type="NCBI Taxonomy" id="7936"/>
    <lineage>
        <taxon>Eukaryota</taxon>
        <taxon>Metazoa</taxon>
        <taxon>Chordata</taxon>
        <taxon>Craniata</taxon>
        <taxon>Vertebrata</taxon>
        <taxon>Euteleostomi</taxon>
        <taxon>Actinopterygii</taxon>
        <taxon>Neopterygii</taxon>
        <taxon>Teleostei</taxon>
        <taxon>Anguilliformes</taxon>
        <taxon>Anguillidae</taxon>
        <taxon>Anguilla</taxon>
    </lineage>
</organism>
<reference evidence="1" key="2">
    <citation type="journal article" date="2015" name="Fish Shellfish Immunol.">
        <title>Early steps in the European eel (Anguilla anguilla)-Vibrio vulnificus interaction in the gills: Role of the RtxA13 toxin.</title>
        <authorList>
            <person name="Callol A."/>
            <person name="Pajuelo D."/>
            <person name="Ebbesson L."/>
            <person name="Teles M."/>
            <person name="MacKenzie S."/>
            <person name="Amaro C."/>
        </authorList>
    </citation>
    <scope>NUCLEOTIDE SEQUENCE</scope>
</reference>
<protein>
    <submittedName>
        <fullName evidence="1">Uncharacterized protein</fullName>
    </submittedName>
</protein>
<dbReference type="EMBL" id="GBXM01008387">
    <property type="protein sequence ID" value="JAI00191.1"/>
    <property type="molecule type" value="Transcribed_RNA"/>
</dbReference>
<proteinExistence type="predicted"/>
<dbReference type="AlphaFoldDB" id="A0A0E9XEB6"/>
<reference evidence="1" key="1">
    <citation type="submission" date="2014-11" db="EMBL/GenBank/DDBJ databases">
        <authorList>
            <person name="Amaro Gonzalez C."/>
        </authorList>
    </citation>
    <scope>NUCLEOTIDE SEQUENCE</scope>
</reference>
<name>A0A0E9XEB6_ANGAN</name>
<evidence type="ECO:0000313" key="1">
    <source>
        <dbReference type="EMBL" id="JAI00191.1"/>
    </source>
</evidence>